<dbReference type="InterPro" id="IPR020843">
    <property type="entry name" value="ER"/>
</dbReference>
<keyword evidence="1" id="KW-0521">NADP</keyword>
<dbReference type="Gene3D" id="3.40.50.720">
    <property type="entry name" value="NAD(P)-binding Rossmann-like Domain"/>
    <property type="match status" value="1"/>
</dbReference>
<dbReference type="GO" id="GO:0070402">
    <property type="term" value="F:NADPH binding"/>
    <property type="evidence" value="ECO:0007669"/>
    <property type="project" value="TreeGrafter"/>
</dbReference>
<organism evidence="4">
    <name type="scientific">marine metagenome</name>
    <dbReference type="NCBI Taxonomy" id="408172"/>
    <lineage>
        <taxon>unclassified sequences</taxon>
        <taxon>metagenomes</taxon>
        <taxon>ecological metagenomes</taxon>
    </lineage>
</organism>
<dbReference type="SUPFAM" id="SSF50129">
    <property type="entry name" value="GroES-like"/>
    <property type="match status" value="1"/>
</dbReference>
<feature type="non-terminal residue" evidence="4">
    <location>
        <position position="217"/>
    </location>
</feature>
<accession>A0A382HRZ0</accession>
<dbReference type="AlphaFoldDB" id="A0A382HRZ0"/>
<dbReference type="InterPro" id="IPR013154">
    <property type="entry name" value="ADH-like_N"/>
</dbReference>
<dbReference type="Gene3D" id="3.90.180.10">
    <property type="entry name" value="Medium-chain alcohol dehydrogenases, catalytic domain"/>
    <property type="match status" value="1"/>
</dbReference>
<keyword evidence="2" id="KW-0560">Oxidoreductase</keyword>
<dbReference type="EMBL" id="UINC01062867">
    <property type="protein sequence ID" value="SVB89892.1"/>
    <property type="molecule type" value="Genomic_DNA"/>
</dbReference>
<dbReference type="SUPFAM" id="SSF51735">
    <property type="entry name" value="NAD(P)-binding Rossmann-fold domains"/>
    <property type="match status" value="1"/>
</dbReference>
<dbReference type="Pfam" id="PF08240">
    <property type="entry name" value="ADH_N"/>
    <property type="match status" value="1"/>
</dbReference>
<dbReference type="InterPro" id="IPR013149">
    <property type="entry name" value="ADH-like_C"/>
</dbReference>
<dbReference type="SMART" id="SM00829">
    <property type="entry name" value="PKS_ER"/>
    <property type="match status" value="1"/>
</dbReference>
<sequence>LIRHTAIGVNYHDIYVRSGLYKTLNLPGIPGCEAIGIIEKIGSGVKNFKKGDRIVYITSDYGAYATHRMLSNHLAIKVPDMITDEVMATNFLRSMTVKMLLEKVTKITLADTILVTAAAGGVGRLLCQWANSLGVCVIGTVSNQNKVSKANSYGCIHTIVCNQNDVVEKVMKLTGGKGVDVVYDSVGSDTFVDSLATLKKCGHLVNYGQSSGPVEPL</sequence>
<feature type="non-terminal residue" evidence="4">
    <location>
        <position position="1"/>
    </location>
</feature>
<protein>
    <recommendedName>
        <fullName evidence="3">Enoyl reductase (ER) domain-containing protein</fullName>
    </recommendedName>
</protein>
<dbReference type="GO" id="GO:0003960">
    <property type="term" value="F:quinone reductase (NADPH) activity"/>
    <property type="evidence" value="ECO:0007669"/>
    <property type="project" value="TreeGrafter"/>
</dbReference>
<feature type="domain" description="Enoyl reductase (ER)" evidence="3">
    <location>
        <begin position="1"/>
        <end position="217"/>
    </location>
</feature>
<gene>
    <name evidence="4" type="ORF">METZ01_LOCUS242746</name>
</gene>
<reference evidence="4" key="1">
    <citation type="submission" date="2018-05" db="EMBL/GenBank/DDBJ databases">
        <authorList>
            <person name="Lanie J.A."/>
            <person name="Ng W.-L."/>
            <person name="Kazmierczak K.M."/>
            <person name="Andrzejewski T.M."/>
            <person name="Davidsen T.M."/>
            <person name="Wayne K.J."/>
            <person name="Tettelin H."/>
            <person name="Glass J.I."/>
            <person name="Rusch D."/>
            <person name="Podicherti R."/>
            <person name="Tsui H.-C.T."/>
            <person name="Winkler M.E."/>
        </authorList>
    </citation>
    <scope>NUCLEOTIDE SEQUENCE</scope>
</reference>
<dbReference type="InterPro" id="IPR036291">
    <property type="entry name" value="NAD(P)-bd_dom_sf"/>
</dbReference>
<dbReference type="GO" id="GO:0005829">
    <property type="term" value="C:cytosol"/>
    <property type="evidence" value="ECO:0007669"/>
    <property type="project" value="TreeGrafter"/>
</dbReference>
<name>A0A382HRZ0_9ZZZZ</name>
<evidence type="ECO:0000256" key="1">
    <source>
        <dbReference type="ARBA" id="ARBA00022857"/>
    </source>
</evidence>
<dbReference type="Pfam" id="PF00107">
    <property type="entry name" value="ADH_zinc_N"/>
    <property type="match status" value="1"/>
</dbReference>
<dbReference type="PANTHER" id="PTHR48106">
    <property type="entry name" value="QUINONE OXIDOREDUCTASE PIG3-RELATED"/>
    <property type="match status" value="1"/>
</dbReference>
<dbReference type="InterPro" id="IPR011032">
    <property type="entry name" value="GroES-like_sf"/>
</dbReference>
<proteinExistence type="predicted"/>
<evidence type="ECO:0000256" key="2">
    <source>
        <dbReference type="ARBA" id="ARBA00023002"/>
    </source>
</evidence>
<evidence type="ECO:0000259" key="3">
    <source>
        <dbReference type="SMART" id="SM00829"/>
    </source>
</evidence>
<evidence type="ECO:0000313" key="4">
    <source>
        <dbReference type="EMBL" id="SVB89892.1"/>
    </source>
</evidence>
<dbReference type="GO" id="GO:0035925">
    <property type="term" value="F:mRNA 3'-UTR AU-rich region binding"/>
    <property type="evidence" value="ECO:0007669"/>
    <property type="project" value="TreeGrafter"/>
</dbReference>
<dbReference type="PANTHER" id="PTHR48106:SF13">
    <property type="entry name" value="QUINONE OXIDOREDUCTASE-RELATED"/>
    <property type="match status" value="1"/>
</dbReference>